<name>A0A5M3VPI1_9ACTN</name>
<gene>
    <name evidence="2" type="ORF">Acor_07580</name>
</gene>
<protein>
    <submittedName>
        <fullName evidence="2">Uncharacterized protein</fullName>
    </submittedName>
</protein>
<dbReference type="AlphaFoldDB" id="A0A5M3VPI1"/>
<evidence type="ECO:0000256" key="1">
    <source>
        <dbReference type="SAM" id="MobiDB-lite"/>
    </source>
</evidence>
<keyword evidence="3" id="KW-1185">Reference proteome</keyword>
<dbReference type="Proteomes" id="UP000334990">
    <property type="component" value="Unassembled WGS sequence"/>
</dbReference>
<dbReference type="EMBL" id="BLAD01000037">
    <property type="protein sequence ID" value="GER98696.1"/>
    <property type="molecule type" value="Genomic_DNA"/>
</dbReference>
<comment type="caution">
    <text evidence="2">The sequence shown here is derived from an EMBL/GenBank/DDBJ whole genome shotgun (WGS) entry which is preliminary data.</text>
</comment>
<sequence length="70" mass="7670">MPASHQLPDDFETGQDMTDGGNADHGDMRTARHGNHSSQIYGETNMTTERATGLAGRARFRGEELLARQP</sequence>
<accession>A0A5M3VPI1</accession>
<evidence type="ECO:0000313" key="2">
    <source>
        <dbReference type="EMBL" id="GER98696.1"/>
    </source>
</evidence>
<organism evidence="2 3">
    <name type="scientific">Acrocarpospora corrugata</name>
    <dbReference type="NCBI Taxonomy" id="35763"/>
    <lineage>
        <taxon>Bacteria</taxon>
        <taxon>Bacillati</taxon>
        <taxon>Actinomycetota</taxon>
        <taxon>Actinomycetes</taxon>
        <taxon>Streptosporangiales</taxon>
        <taxon>Streptosporangiaceae</taxon>
        <taxon>Acrocarpospora</taxon>
    </lineage>
</organism>
<feature type="region of interest" description="Disordered" evidence="1">
    <location>
        <begin position="1"/>
        <end position="47"/>
    </location>
</feature>
<proteinExistence type="predicted"/>
<evidence type="ECO:0000313" key="3">
    <source>
        <dbReference type="Proteomes" id="UP000334990"/>
    </source>
</evidence>
<reference evidence="2 3" key="1">
    <citation type="submission" date="2019-10" db="EMBL/GenBank/DDBJ databases">
        <title>Whole genome shotgun sequence of Acrocarpospora corrugata NBRC 13972.</title>
        <authorList>
            <person name="Ichikawa N."/>
            <person name="Kimura A."/>
            <person name="Kitahashi Y."/>
            <person name="Komaki H."/>
            <person name="Oguchi A."/>
        </authorList>
    </citation>
    <scope>NUCLEOTIDE SEQUENCE [LARGE SCALE GENOMIC DNA]</scope>
    <source>
        <strain evidence="2 3">NBRC 13972</strain>
    </source>
</reference>
<feature type="compositionally biased region" description="Polar residues" evidence="1">
    <location>
        <begin position="36"/>
        <end position="47"/>
    </location>
</feature>